<evidence type="ECO:0000256" key="3">
    <source>
        <dbReference type="ARBA" id="ARBA00022448"/>
    </source>
</evidence>
<sequence length="504" mass="56490">MNSSNSSKRHVAAEEQLLLHEMHHKNNVSVVPSKQNSTTYGVDISYEHSSNVGLLIFNFSFSSSMSREIKIEVSPVITGPSDPTVEFDDENITVKRIPAVYSNPSKAGYFRPWRFTQAERSGTSKIFYAKTTKFRIILDVGQFGQDLKIDVVGSQIEVEANHEMVPDKLGEASRWMKRKYKVPPDVKLDTVTSQLKAKGSLIINAERDLEDSLGENYEKVFRQQSADRKFAEPVHLTPAWEEKNLPNDVLNFKNVTMEQAELETNPPKDRFLFVYFIILIHGMGTLMPWNMFITAQTFVEVNISALLDLAKGRDELPNRGMGHVHLVLKSTVGGFRVIVGSVSTFQCPNLSGIFTVVINILSRIMAPALKTAAMYYFIVALLVLFICFDTYFVLPLLPGPNKLFIPVLMRAAFIPLFIFCNYKTESLRTLPIYITNDYVYWGITIAFAFTSGYFSSLAMMYCGKTVAPQHSSIAGMFGAACLVTGIISGLMVAFVFPPLINKLV</sequence>
<dbReference type="Proteomes" id="UP001367676">
    <property type="component" value="Unassembled WGS sequence"/>
</dbReference>
<feature type="transmembrane region" description="Helical" evidence="7">
    <location>
        <begin position="272"/>
        <end position="292"/>
    </location>
</feature>
<dbReference type="Pfam" id="PF01733">
    <property type="entry name" value="Nucleoside_tran"/>
    <property type="match status" value="1"/>
</dbReference>
<proteinExistence type="inferred from homology"/>
<accession>A0AAN9TRY6</accession>
<feature type="transmembrane region" description="Helical" evidence="7">
    <location>
        <begin position="473"/>
        <end position="496"/>
    </location>
</feature>
<evidence type="ECO:0000313" key="9">
    <source>
        <dbReference type="EMBL" id="KAK7603013.1"/>
    </source>
</evidence>
<reference evidence="9 10" key="1">
    <citation type="submission" date="2024-03" db="EMBL/GenBank/DDBJ databases">
        <title>Adaptation during the transition from Ophiocordyceps entomopathogen to insect associate is accompanied by gene loss and intensified selection.</title>
        <authorList>
            <person name="Ward C.M."/>
            <person name="Onetto C.A."/>
            <person name="Borneman A.R."/>
        </authorList>
    </citation>
    <scope>NUCLEOTIDE SEQUENCE [LARGE SCALE GENOMIC DNA]</scope>
    <source>
        <strain evidence="9">AWRI1</strain>
        <tissue evidence="9">Single Adult Female</tissue>
    </source>
</reference>
<comment type="similarity">
    <text evidence="2">Belongs to the SLC29A/ENT transporter (TC 2.A.57) family.</text>
</comment>
<keyword evidence="10" id="KW-1185">Reference proteome</keyword>
<dbReference type="GO" id="GO:0005337">
    <property type="term" value="F:nucleoside transmembrane transporter activity"/>
    <property type="evidence" value="ECO:0007669"/>
    <property type="project" value="InterPro"/>
</dbReference>
<feature type="transmembrane region" description="Helical" evidence="7">
    <location>
        <begin position="403"/>
        <end position="422"/>
    </location>
</feature>
<organism evidence="9 10">
    <name type="scientific">Parthenolecanium corni</name>
    <dbReference type="NCBI Taxonomy" id="536013"/>
    <lineage>
        <taxon>Eukaryota</taxon>
        <taxon>Metazoa</taxon>
        <taxon>Ecdysozoa</taxon>
        <taxon>Arthropoda</taxon>
        <taxon>Hexapoda</taxon>
        <taxon>Insecta</taxon>
        <taxon>Pterygota</taxon>
        <taxon>Neoptera</taxon>
        <taxon>Paraneoptera</taxon>
        <taxon>Hemiptera</taxon>
        <taxon>Sternorrhyncha</taxon>
        <taxon>Coccoidea</taxon>
        <taxon>Coccidae</taxon>
        <taxon>Parthenolecanium</taxon>
    </lineage>
</organism>
<dbReference type="PANTHER" id="PTHR10332:SF80">
    <property type="entry name" value="EQUILIBRATIVE NUCLEOSIDE TRANSPORTER 2, ISOFORM A"/>
    <property type="match status" value="1"/>
</dbReference>
<keyword evidence="5 7" id="KW-1133">Transmembrane helix</keyword>
<comment type="caution">
    <text evidence="9">The sequence shown here is derived from an EMBL/GenBank/DDBJ whole genome shotgun (WGS) entry which is preliminary data.</text>
</comment>
<evidence type="ECO:0000256" key="5">
    <source>
        <dbReference type="ARBA" id="ARBA00022989"/>
    </source>
</evidence>
<dbReference type="Pfam" id="PF00011">
    <property type="entry name" value="HSP20"/>
    <property type="match status" value="1"/>
</dbReference>
<protein>
    <recommendedName>
        <fullName evidence="8">SHSP domain-containing protein</fullName>
    </recommendedName>
</protein>
<feature type="transmembrane region" description="Helical" evidence="7">
    <location>
        <begin position="438"/>
        <end position="461"/>
    </location>
</feature>
<evidence type="ECO:0000259" key="8">
    <source>
        <dbReference type="Pfam" id="PF00011"/>
    </source>
</evidence>
<evidence type="ECO:0000313" key="10">
    <source>
        <dbReference type="Proteomes" id="UP001367676"/>
    </source>
</evidence>
<gene>
    <name evidence="9" type="ORF">V9T40_003012</name>
</gene>
<keyword evidence="6 7" id="KW-0472">Membrane</keyword>
<dbReference type="InterPro" id="IPR008978">
    <property type="entry name" value="HSP20-like_chaperone"/>
</dbReference>
<dbReference type="InterPro" id="IPR002068">
    <property type="entry name" value="A-crystallin/Hsp20_dom"/>
</dbReference>
<dbReference type="CDD" id="cd06526">
    <property type="entry name" value="metazoan_ACD"/>
    <property type="match status" value="1"/>
</dbReference>
<evidence type="ECO:0000256" key="7">
    <source>
        <dbReference type="SAM" id="Phobius"/>
    </source>
</evidence>
<feature type="domain" description="SHSP" evidence="8">
    <location>
        <begin position="130"/>
        <end position="209"/>
    </location>
</feature>
<evidence type="ECO:0000256" key="4">
    <source>
        <dbReference type="ARBA" id="ARBA00022692"/>
    </source>
</evidence>
<keyword evidence="3" id="KW-0813">Transport</keyword>
<name>A0AAN9TRY6_9HEMI</name>
<dbReference type="GO" id="GO:0005886">
    <property type="term" value="C:plasma membrane"/>
    <property type="evidence" value="ECO:0007669"/>
    <property type="project" value="TreeGrafter"/>
</dbReference>
<dbReference type="PANTHER" id="PTHR10332">
    <property type="entry name" value="EQUILIBRATIVE NUCLEOSIDE TRANSPORTER"/>
    <property type="match status" value="1"/>
</dbReference>
<evidence type="ECO:0000256" key="1">
    <source>
        <dbReference type="ARBA" id="ARBA00004141"/>
    </source>
</evidence>
<evidence type="ECO:0000256" key="2">
    <source>
        <dbReference type="ARBA" id="ARBA00007965"/>
    </source>
</evidence>
<evidence type="ECO:0000256" key="6">
    <source>
        <dbReference type="ARBA" id="ARBA00023136"/>
    </source>
</evidence>
<feature type="transmembrane region" description="Helical" evidence="7">
    <location>
        <begin position="337"/>
        <end position="361"/>
    </location>
</feature>
<dbReference type="Gene3D" id="2.60.40.790">
    <property type="match status" value="1"/>
</dbReference>
<keyword evidence="4 7" id="KW-0812">Transmembrane</keyword>
<dbReference type="InterPro" id="IPR002259">
    <property type="entry name" value="Eqnu_transpt"/>
</dbReference>
<dbReference type="AlphaFoldDB" id="A0AAN9TRY6"/>
<dbReference type="EMBL" id="JBBCAQ010000006">
    <property type="protein sequence ID" value="KAK7603013.1"/>
    <property type="molecule type" value="Genomic_DNA"/>
</dbReference>
<feature type="transmembrane region" description="Helical" evidence="7">
    <location>
        <begin position="373"/>
        <end position="397"/>
    </location>
</feature>
<comment type="subcellular location">
    <subcellularLocation>
        <location evidence="1">Membrane</location>
        <topology evidence="1">Multi-pass membrane protein</topology>
    </subcellularLocation>
</comment>